<evidence type="ECO:0000313" key="1">
    <source>
        <dbReference type="EMBL" id="JAH61575.1"/>
    </source>
</evidence>
<organism evidence="1">
    <name type="scientific">Anguilla anguilla</name>
    <name type="common">European freshwater eel</name>
    <name type="synonym">Muraena anguilla</name>
    <dbReference type="NCBI Taxonomy" id="7936"/>
    <lineage>
        <taxon>Eukaryota</taxon>
        <taxon>Metazoa</taxon>
        <taxon>Chordata</taxon>
        <taxon>Craniata</taxon>
        <taxon>Vertebrata</taxon>
        <taxon>Euteleostomi</taxon>
        <taxon>Actinopterygii</taxon>
        <taxon>Neopterygii</taxon>
        <taxon>Teleostei</taxon>
        <taxon>Anguilliformes</taxon>
        <taxon>Anguillidae</taxon>
        <taxon>Anguilla</taxon>
    </lineage>
</organism>
<dbReference type="AlphaFoldDB" id="A0A0E9U8R6"/>
<proteinExistence type="predicted"/>
<name>A0A0E9U8R6_ANGAN</name>
<reference evidence="1" key="2">
    <citation type="journal article" date="2015" name="Fish Shellfish Immunol.">
        <title>Early steps in the European eel (Anguilla anguilla)-Vibrio vulnificus interaction in the gills: Role of the RtxA13 toxin.</title>
        <authorList>
            <person name="Callol A."/>
            <person name="Pajuelo D."/>
            <person name="Ebbesson L."/>
            <person name="Teles M."/>
            <person name="MacKenzie S."/>
            <person name="Amaro C."/>
        </authorList>
    </citation>
    <scope>NUCLEOTIDE SEQUENCE</scope>
</reference>
<dbReference type="EMBL" id="GBXM01047002">
    <property type="protein sequence ID" value="JAH61575.1"/>
    <property type="molecule type" value="Transcribed_RNA"/>
</dbReference>
<sequence>MNLETFVRQRSTFINLQCPEPK</sequence>
<accession>A0A0E9U8R6</accession>
<protein>
    <submittedName>
        <fullName evidence="1">Uncharacterized protein</fullName>
    </submittedName>
</protein>
<reference evidence="1" key="1">
    <citation type="submission" date="2014-11" db="EMBL/GenBank/DDBJ databases">
        <authorList>
            <person name="Amaro Gonzalez C."/>
        </authorList>
    </citation>
    <scope>NUCLEOTIDE SEQUENCE</scope>
</reference>